<evidence type="ECO:0000313" key="2">
    <source>
        <dbReference type="EMBL" id="CAB4189905.1"/>
    </source>
</evidence>
<protein>
    <submittedName>
        <fullName evidence="2">Uncharacterized protein</fullName>
    </submittedName>
</protein>
<name>A0A6J5RBI6_9CAUD</name>
<sequence>MNKYLVEKNVPLPNINRRDNGRKTKYPWDSMEVGDSFHTGTRSPSNTMFNTVKGENQRHPGKAFVSDRDGDGFRVWRIR</sequence>
<reference evidence="2" key="1">
    <citation type="submission" date="2020-05" db="EMBL/GenBank/DDBJ databases">
        <authorList>
            <person name="Chiriac C."/>
            <person name="Salcher M."/>
            <person name="Ghai R."/>
            <person name="Kavagutti S V."/>
        </authorList>
    </citation>
    <scope>NUCLEOTIDE SEQUENCE</scope>
</reference>
<proteinExistence type="predicted"/>
<gene>
    <name evidence="2" type="ORF">UFOVP1193_22</name>
</gene>
<dbReference type="EMBL" id="LR797156">
    <property type="protein sequence ID" value="CAB4189905.1"/>
    <property type="molecule type" value="Genomic_DNA"/>
</dbReference>
<accession>A0A6J5RBI6</accession>
<feature type="region of interest" description="Disordered" evidence="1">
    <location>
        <begin position="15"/>
        <end position="45"/>
    </location>
</feature>
<organism evidence="2">
    <name type="scientific">uncultured Caudovirales phage</name>
    <dbReference type="NCBI Taxonomy" id="2100421"/>
    <lineage>
        <taxon>Viruses</taxon>
        <taxon>Duplodnaviria</taxon>
        <taxon>Heunggongvirae</taxon>
        <taxon>Uroviricota</taxon>
        <taxon>Caudoviricetes</taxon>
        <taxon>Peduoviridae</taxon>
        <taxon>Maltschvirus</taxon>
        <taxon>Maltschvirus maltsch</taxon>
    </lineage>
</organism>
<evidence type="ECO:0000256" key="1">
    <source>
        <dbReference type="SAM" id="MobiDB-lite"/>
    </source>
</evidence>